<evidence type="ECO:0000256" key="2">
    <source>
        <dbReference type="ARBA" id="ARBA00007866"/>
    </source>
</evidence>
<gene>
    <name evidence="19" type="primary">cox2</name>
</gene>
<evidence type="ECO:0000256" key="5">
    <source>
        <dbReference type="ARBA" id="ARBA00022660"/>
    </source>
</evidence>
<dbReference type="EMBL" id="MT114157">
    <property type="protein sequence ID" value="QPZ51104.1"/>
    <property type="molecule type" value="Genomic_DNA"/>
</dbReference>
<dbReference type="PANTHER" id="PTHR22888:SF9">
    <property type="entry name" value="CYTOCHROME C OXIDASE SUBUNIT 2"/>
    <property type="match status" value="1"/>
</dbReference>
<keyword evidence="9 15" id="KW-0249">Electron transport</keyword>
<name>A0A7T3PCQ6_9AGAR</name>
<evidence type="ECO:0000256" key="14">
    <source>
        <dbReference type="ARBA" id="ARBA00049512"/>
    </source>
</evidence>
<evidence type="ECO:0000256" key="1">
    <source>
        <dbReference type="ARBA" id="ARBA00004448"/>
    </source>
</evidence>
<dbReference type="GO" id="GO:0005507">
    <property type="term" value="F:copper ion binding"/>
    <property type="evidence" value="ECO:0007669"/>
    <property type="project" value="InterPro"/>
</dbReference>
<dbReference type="Gene3D" id="2.60.40.420">
    <property type="entry name" value="Cupredoxins - blue copper proteins"/>
    <property type="match status" value="1"/>
</dbReference>
<keyword evidence="4 15" id="KW-0813">Transport</keyword>
<evidence type="ECO:0000256" key="9">
    <source>
        <dbReference type="ARBA" id="ARBA00022982"/>
    </source>
</evidence>
<dbReference type="PRINTS" id="PR01166">
    <property type="entry name" value="CYCOXIDASEII"/>
</dbReference>
<dbReference type="GeneID" id="65338521"/>
<sequence>MIQNYFPLNTIFNDAPQPWQLGFQDGAAPGFTGIVELHNTILFYLIVICIAVFWILFSIINYYNQKNAPFVYKYMNHGTILETVWTIIPALVLVAIAFPSFRLLYLMDEVISPTITIKIVGNQWYWSVEYSDYKINMDNSNSINFDAYLIPESDLELGQFRLLDVDNRITVPVNCHVRIIVTASDVLHSFAVPSLGIKIDATPGRLNQASFIAERIGTFYGQCSEICGVWHGFMPIAVDSVSVPNYLAFLDSFIE</sequence>
<feature type="transmembrane region" description="Helical" evidence="16">
    <location>
        <begin position="41"/>
        <end position="63"/>
    </location>
</feature>
<keyword evidence="7 15" id="KW-0479">Metal-binding</keyword>
<protein>
    <recommendedName>
        <fullName evidence="3 15">Cytochrome c oxidase subunit 2</fullName>
    </recommendedName>
</protein>
<dbReference type="InterPro" id="IPR036257">
    <property type="entry name" value="Cyt_c_oxidase_su2_TM_sf"/>
</dbReference>
<dbReference type="AlphaFoldDB" id="A0A7T3PCQ6"/>
<evidence type="ECO:0000256" key="16">
    <source>
        <dbReference type="SAM" id="Phobius"/>
    </source>
</evidence>
<evidence type="ECO:0000259" key="17">
    <source>
        <dbReference type="PROSITE" id="PS50857"/>
    </source>
</evidence>
<dbReference type="FunFam" id="1.10.287.90:FF:000004">
    <property type="entry name" value="Cytochrome c oxidase subunit 2"/>
    <property type="match status" value="1"/>
</dbReference>
<organism evidence="19">
    <name type="scientific">Clavaria fumosa</name>
    <dbReference type="NCBI Taxonomy" id="264083"/>
    <lineage>
        <taxon>Eukaryota</taxon>
        <taxon>Fungi</taxon>
        <taxon>Dikarya</taxon>
        <taxon>Basidiomycota</taxon>
        <taxon>Agaricomycotina</taxon>
        <taxon>Agaricomycetes</taxon>
        <taxon>Agaricomycetidae</taxon>
        <taxon>Agaricales</taxon>
        <taxon>Clavariineae</taxon>
        <taxon>Clavariaceae</taxon>
        <taxon>Clavaria</taxon>
    </lineage>
</organism>
<evidence type="ECO:0000313" key="19">
    <source>
        <dbReference type="EMBL" id="QPZ51104.1"/>
    </source>
</evidence>
<reference evidence="19" key="1">
    <citation type="journal article" date="2020" name="IMA Fungus">
        <title>The 256 kb mitochondrial genome of Clavaria fumosa is the largest among phylum Basidiomycota and is rich in introns and intronic ORFs.</title>
        <authorList>
            <person name="Wang X."/>
            <person name="Wang Y."/>
            <person name="Yao W."/>
            <person name="Shen J."/>
            <person name="Chen M."/>
            <person name="Gao M."/>
            <person name="Ren J."/>
            <person name="Li Q."/>
            <person name="Liu N."/>
        </authorList>
    </citation>
    <scope>NUCLEOTIDE SEQUENCE</scope>
</reference>
<evidence type="ECO:0000256" key="13">
    <source>
        <dbReference type="ARBA" id="ARBA00023136"/>
    </source>
</evidence>
<dbReference type="InterPro" id="IPR008972">
    <property type="entry name" value="Cupredoxin"/>
</dbReference>
<keyword evidence="8" id="KW-1278">Translocase</keyword>
<evidence type="ECO:0000256" key="10">
    <source>
        <dbReference type="ARBA" id="ARBA00022989"/>
    </source>
</evidence>
<dbReference type="PROSITE" id="PS50857">
    <property type="entry name" value="COX2_CUA"/>
    <property type="match status" value="1"/>
</dbReference>
<comment type="similarity">
    <text evidence="2 15">Belongs to the cytochrome c oxidase subunit 2 family.</text>
</comment>
<keyword evidence="13 15" id="KW-0472">Membrane</keyword>
<dbReference type="GO" id="GO:0045277">
    <property type="term" value="C:respiratory chain complex IV"/>
    <property type="evidence" value="ECO:0007669"/>
    <property type="project" value="UniProtKB-ARBA"/>
</dbReference>
<feature type="transmembrane region" description="Helical" evidence="16">
    <location>
        <begin position="84"/>
        <end position="105"/>
    </location>
</feature>
<dbReference type="PROSITE" id="PS50999">
    <property type="entry name" value="COX2_TM"/>
    <property type="match status" value="1"/>
</dbReference>
<dbReference type="RefSeq" id="YP_010130201.1">
    <property type="nucleotide sequence ID" value="NC_056336.1"/>
</dbReference>
<comment type="cofactor">
    <cofactor evidence="15">
        <name>Cu cation</name>
        <dbReference type="ChEBI" id="CHEBI:23378"/>
    </cofactor>
    <text evidence="15">Binds a copper A center.</text>
</comment>
<dbReference type="FunFam" id="2.60.40.420:FF:000001">
    <property type="entry name" value="Cytochrome c oxidase subunit 2"/>
    <property type="match status" value="1"/>
</dbReference>
<feature type="domain" description="Cytochrome oxidase subunit II transmembrane region profile" evidence="18">
    <location>
        <begin position="15"/>
        <end position="111"/>
    </location>
</feature>
<evidence type="ECO:0000256" key="15">
    <source>
        <dbReference type="RuleBase" id="RU000457"/>
    </source>
</evidence>
<dbReference type="InterPro" id="IPR034210">
    <property type="entry name" value="CcO_II_C"/>
</dbReference>
<dbReference type="PANTHER" id="PTHR22888">
    <property type="entry name" value="CYTOCHROME C OXIDASE, SUBUNIT II"/>
    <property type="match status" value="1"/>
</dbReference>
<geneLocation type="mitochondrion" evidence="19"/>
<dbReference type="InterPro" id="IPR014222">
    <property type="entry name" value="Cyt_c_oxidase_su2"/>
</dbReference>
<evidence type="ECO:0000256" key="7">
    <source>
        <dbReference type="ARBA" id="ARBA00022723"/>
    </source>
</evidence>
<dbReference type="InterPro" id="IPR002429">
    <property type="entry name" value="CcO_II-like_C"/>
</dbReference>
<comment type="catalytic activity">
    <reaction evidence="14">
        <text>4 Fe(II)-[cytochrome c] + O2 + 8 H(+)(in) = 4 Fe(III)-[cytochrome c] + 2 H2O + 4 H(+)(out)</text>
        <dbReference type="Rhea" id="RHEA:11436"/>
        <dbReference type="Rhea" id="RHEA-COMP:10350"/>
        <dbReference type="Rhea" id="RHEA-COMP:14399"/>
        <dbReference type="ChEBI" id="CHEBI:15377"/>
        <dbReference type="ChEBI" id="CHEBI:15378"/>
        <dbReference type="ChEBI" id="CHEBI:15379"/>
        <dbReference type="ChEBI" id="CHEBI:29033"/>
        <dbReference type="ChEBI" id="CHEBI:29034"/>
        <dbReference type="EC" id="7.1.1.9"/>
    </reaction>
    <physiologicalReaction direction="left-to-right" evidence="14">
        <dbReference type="Rhea" id="RHEA:11437"/>
    </physiologicalReaction>
</comment>
<dbReference type="GO" id="GO:0006123">
    <property type="term" value="P:mitochondrial electron transport, cytochrome c to oxygen"/>
    <property type="evidence" value="ECO:0007669"/>
    <property type="project" value="UniProtKB-ARBA"/>
</dbReference>
<dbReference type="SUPFAM" id="SSF49503">
    <property type="entry name" value="Cupredoxins"/>
    <property type="match status" value="1"/>
</dbReference>
<proteinExistence type="inferred from homology"/>
<evidence type="ECO:0000259" key="18">
    <source>
        <dbReference type="PROSITE" id="PS50999"/>
    </source>
</evidence>
<keyword evidence="5 15" id="KW-0679">Respiratory chain</keyword>
<dbReference type="NCBIfam" id="TIGR02866">
    <property type="entry name" value="CoxB"/>
    <property type="match status" value="1"/>
</dbReference>
<dbReference type="InterPro" id="IPR045187">
    <property type="entry name" value="CcO_II"/>
</dbReference>
<dbReference type="PROSITE" id="PS00078">
    <property type="entry name" value="COX2"/>
    <property type="match status" value="1"/>
</dbReference>
<keyword evidence="12 15" id="KW-0496">Mitochondrion</keyword>
<dbReference type="CDD" id="cd13912">
    <property type="entry name" value="CcO_II_C"/>
    <property type="match status" value="1"/>
</dbReference>
<dbReference type="Gene3D" id="1.10.287.90">
    <property type="match status" value="1"/>
</dbReference>
<evidence type="ECO:0000256" key="11">
    <source>
        <dbReference type="ARBA" id="ARBA00023008"/>
    </source>
</evidence>
<dbReference type="GO" id="GO:0016491">
    <property type="term" value="F:oxidoreductase activity"/>
    <property type="evidence" value="ECO:0007669"/>
    <property type="project" value="InterPro"/>
</dbReference>
<evidence type="ECO:0000256" key="3">
    <source>
        <dbReference type="ARBA" id="ARBA00015946"/>
    </source>
</evidence>
<dbReference type="Pfam" id="PF02790">
    <property type="entry name" value="COX2_TM"/>
    <property type="match status" value="1"/>
</dbReference>
<dbReference type="GO" id="GO:0004129">
    <property type="term" value="F:cytochrome-c oxidase activity"/>
    <property type="evidence" value="ECO:0007669"/>
    <property type="project" value="UniProtKB-EC"/>
</dbReference>
<feature type="domain" description="Cytochrome oxidase subunit II copper A binding" evidence="17">
    <location>
        <begin position="112"/>
        <end position="252"/>
    </location>
</feature>
<keyword evidence="15" id="KW-0999">Mitochondrion inner membrane</keyword>
<evidence type="ECO:0000256" key="12">
    <source>
        <dbReference type="ARBA" id="ARBA00023128"/>
    </source>
</evidence>
<dbReference type="GO" id="GO:0005743">
    <property type="term" value="C:mitochondrial inner membrane"/>
    <property type="evidence" value="ECO:0007669"/>
    <property type="project" value="UniProtKB-SubCell"/>
</dbReference>
<dbReference type="InterPro" id="IPR001505">
    <property type="entry name" value="Copper_CuA"/>
</dbReference>
<evidence type="ECO:0000256" key="6">
    <source>
        <dbReference type="ARBA" id="ARBA00022692"/>
    </source>
</evidence>
<evidence type="ECO:0000256" key="4">
    <source>
        <dbReference type="ARBA" id="ARBA00022448"/>
    </source>
</evidence>
<dbReference type="SUPFAM" id="SSF81464">
    <property type="entry name" value="Cytochrome c oxidase subunit II-like, transmembrane region"/>
    <property type="match status" value="1"/>
</dbReference>
<keyword evidence="10 16" id="KW-1133">Transmembrane helix</keyword>
<dbReference type="Pfam" id="PF00116">
    <property type="entry name" value="COX2"/>
    <property type="match status" value="1"/>
</dbReference>
<keyword evidence="11 15" id="KW-0186">Copper</keyword>
<keyword evidence="6 15" id="KW-0812">Transmembrane</keyword>
<dbReference type="InterPro" id="IPR011759">
    <property type="entry name" value="Cyt_c_oxidase_su2_TM_dom"/>
</dbReference>
<comment type="subcellular location">
    <subcellularLocation>
        <location evidence="1 15">Mitochondrion inner membrane</location>
        <topology evidence="1 15">Multi-pass membrane protein</topology>
    </subcellularLocation>
</comment>
<comment type="function">
    <text evidence="15">Component of the cytochrome c oxidase, the last enzyme in the mitochondrial electron transport chain which drives oxidative phosphorylation. The respiratory chain contains 3 multisubunit complexes succinate dehydrogenase (complex II, CII), ubiquinol-cytochrome c oxidoreductase (cytochrome b-c1 complex, complex III, CIII) and cytochrome c oxidase (complex IV, CIV), that cooperate to transfer electrons derived from NADH and succinate to molecular oxygen, creating an electrochemical gradient over the inner membrane that drives transmembrane transport and the ATP synthase. Cytochrome c oxidase is the component of the respiratory chain that catalyzes the reduction of oxygen to water. Electrons originating from reduced cytochrome c in the intermembrane space (IMS) are transferred via the dinuclear copper A center (CU(A)) of subunit 2 and heme A of subunit 1 to the active site in subunit 1, a binuclear center (BNC) formed by heme A3 and copper B (CU(B)). The BNC reduces molecular oxygen to 2 water molecules using 4 electrons from cytochrome c in the IMS and 4 protons from the mitochondrial matrix.</text>
</comment>
<evidence type="ECO:0000256" key="8">
    <source>
        <dbReference type="ARBA" id="ARBA00022967"/>
    </source>
</evidence>
<accession>A0A7T3PCQ6</accession>